<evidence type="ECO:0000256" key="1">
    <source>
        <dbReference type="ARBA" id="ARBA00006056"/>
    </source>
</evidence>
<dbReference type="Gene3D" id="1.10.1530.10">
    <property type="match status" value="1"/>
</dbReference>
<dbReference type="InterPro" id="IPR043143">
    <property type="entry name" value="Mal/L-sulf/L-lact_DH-like_NADP"/>
</dbReference>
<dbReference type="Proteomes" id="UP000216533">
    <property type="component" value="Unassembled WGS sequence"/>
</dbReference>
<dbReference type="PANTHER" id="PTHR11091">
    <property type="entry name" value="OXIDOREDUCTASE-RELATED"/>
    <property type="match status" value="1"/>
</dbReference>
<accession>A0A255E8R0</accession>
<dbReference type="GO" id="GO:0016491">
    <property type="term" value="F:oxidoreductase activity"/>
    <property type="evidence" value="ECO:0007669"/>
    <property type="project" value="UniProtKB-KW"/>
</dbReference>
<proteinExistence type="inferred from homology"/>
<sequence length="322" mass="32104">MSTSAPDPDVREDLTVTADQARDLVRAALLGYGEAEAELAARALVSAQASGWPEFGLNLLLRDLAGLPSSPPPAPSPNPGAVAVLDGAGLPGPIALARAALLAEQRAQTAGIGAVGVRDATGTGRIGAYLRPLAERGRLALTCAQSRPIVAPYGGQRAVLGTNPVAVACPATPPVVIDFATSTASLAQVRRQAEAGEPLPPAAALDADGLPTQDPASVATLLPEGLLGSLMGLTAEMLAGLLVGGRDFGPDGARGLFVLVLDPAAFGVGDLAERGTALAQEWAAAGGHVPGASPEPSTCTVAEPIWAALQTAASAQRTGDPA</sequence>
<dbReference type="AlphaFoldDB" id="A0A255E8R0"/>
<evidence type="ECO:0000313" key="3">
    <source>
        <dbReference type="EMBL" id="OYN87954.1"/>
    </source>
</evidence>
<name>A0A255E8R0_9ACTN</name>
<comment type="caution">
    <text evidence="3">The sequence shown here is derived from an EMBL/GenBank/DDBJ whole genome shotgun (WGS) entry which is preliminary data.</text>
</comment>
<dbReference type="PANTHER" id="PTHR11091:SF0">
    <property type="entry name" value="MALATE DEHYDROGENASE"/>
    <property type="match status" value="1"/>
</dbReference>
<dbReference type="EMBL" id="NMVI01000015">
    <property type="protein sequence ID" value="OYN87954.1"/>
    <property type="molecule type" value="Genomic_DNA"/>
</dbReference>
<dbReference type="InterPro" id="IPR043144">
    <property type="entry name" value="Mal/L-sulf/L-lact_DH-like_ah"/>
</dbReference>
<reference evidence="3 4" key="1">
    <citation type="submission" date="2017-07" db="EMBL/GenBank/DDBJ databases">
        <title>Draft whole genome sequences of clinical Proprionibacteriaceae strains.</title>
        <authorList>
            <person name="Bernier A.-M."/>
            <person name="Bernard K."/>
            <person name="Domingo M.-C."/>
        </authorList>
    </citation>
    <scope>NUCLEOTIDE SEQUENCE [LARGE SCALE GENOMIC DNA]</scope>
    <source>
        <strain evidence="3 4">NML 160184</strain>
    </source>
</reference>
<gene>
    <name evidence="3" type="ORF">CGZ92_06765</name>
</gene>
<evidence type="ECO:0000256" key="2">
    <source>
        <dbReference type="ARBA" id="ARBA00023002"/>
    </source>
</evidence>
<protein>
    <submittedName>
        <fullName evidence="3">Lactate dehydrogenase</fullName>
    </submittedName>
</protein>
<organism evidence="3 4">
    <name type="scientific">Parenemella sanctibonifatiensis</name>
    <dbReference type="NCBI Taxonomy" id="2016505"/>
    <lineage>
        <taxon>Bacteria</taxon>
        <taxon>Bacillati</taxon>
        <taxon>Actinomycetota</taxon>
        <taxon>Actinomycetes</taxon>
        <taxon>Propionibacteriales</taxon>
        <taxon>Propionibacteriaceae</taxon>
        <taxon>Parenemella</taxon>
    </lineage>
</organism>
<comment type="similarity">
    <text evidence="1">Belongs to the LDH2/MDH2 oxidoreductase family.</text>
</comment>
<dbReference type="Pfam" id="PF02615">
    <property type="entry name" value="Ldh_2"/>
    <property type="match status" value="1"/>
</dbReference>
<dbReference type="SUPFAM" id="SSF89733">
    <property type="entry name" value="L-sulfolactate dehydrogenase-like"/>
    <property type="match status" value="1"/>
</dbReference>
<dbReference type="InterPro" id="IPR003767">
    <property type="entry name" value="Malate/L-lactate_DH-like"/>
</dbReference>
<dbReference type="RefSeq" id="WP_094450619.1">
    <property type="nucleotide sequence ID" value="NZ_NMVI01000015.1"/>
</dbReference>
<evidence type="ECO:0000313" key="4">
    <source>
        <dbReference type="Proteomes" id="UP000216533"/>
    </source>
</evidence>
<dbReference type="Gene3D" id="3.30.1370.60">
    <property type="entry name" value="Hypothetical oxidoreductase yiak, domain 2"/>
    <property type="match status" value="1"/>
</dbReference>
<keyword evidence="2" id="KW-0560">Oxidoreductase</keyword>
<dbReference type="InterPro" id="IPR036111">
    <property type="entry name" value="Mal/L-sulfo/L-lacto_DH-like_sf"/>
</dbReference>